<organism evidence="1 2">
    <name type="scientific">Ridgeia piscesae</name>
    <name type="common">Tubeworm</name>
    <dbReference type="NCBI Taxonomy" id="27915"/>
    <lineage>
        <taxon>Eukaryota</taxon>
        <taxon>Metazoa</taxon>
        <taxon>Spiralia</taxon>
        <taxon>Lophotrochozoa</taxon>
        <taxon>Annelida</taxon>
        <taxon>Polychaeta</taxon>
        <taxon>Sedentaria</taxon>
        <taxon>Canalipalpata</taxon>
        <taxon>Sabellida</taxon>
        <taxon>Siboglinidae</taxon>
        <taxon>Ridgeia</taxon>
    </lineage>
</organism>
<keyword evidence="2" id="KW-1185">Reference proteome</keyword>
<dbReference type="PANTHER" id="PTHR33332">
    <property type="entry name" value="REVERSE TRANSCRIPTASE DOMAIN-CONTAINING PROTEIN"/>
    <property type="match status" value="1"/>
</dbReference>
<dbReference type="AlphaFoldDB" id="A0AAD9KJA0"/>
<evidence type="ECO:0000313" key="2">
    <source>
        <dbReference type="Proteomes" id="UP001209878"/>
    </source>
</evidence>
<name>A0AAD9KJA0_RIDPI</name>
<comment type="caution">
    <text evidence="1">The sequence shown here is derived from an EMBL/GenBank/DDBJ whole genome shotgun (WGS) entry which is preliminary data.</text>
</comment>
<proteinExistence type="predicted"/>
<sequence length="188" mass="21129">MNDNKSQAIVIRSPSLRTPTSLSRVSISGQLGDTLPVLRDLGFTIDTNLSMTSQVANVGRSAYYHLSRIAKIRHSVSTTVCKSVIHGLVTSRIHYGNAILFGISDRHLHPLEMVQRSAARIVMQIQRGDRQSMTTILRQLHWLPVRNRIEYKLLVLVHKAACIRWHARVSRGTATPARTSLRSARCQE</sequence>
<accession>A0AAD9KJA0</accession>
<reference evidence="1" key="1">
    <citation type="journal article" date="2023" name="Mol. Biol. Evol.">
        <title>Third-Generation Sequencing Reveals the Adaptive Role of the Epigenome in Three Deep-Sea Polychaetes.</title>
        <authorList>
            <person name="Perez M."/>
            <person name="Aroh O."/>
            <person name="Sun Y."/>
            <person name="Lan Y."/>
            <person name="Juniper S.K."/>
            <person name="Young C.R."/>
            <person name="Angers B."/>
            <person name="Qian P.Y."/>
        </authorList>
    </citation>
    <scope>NUCLEOTIDE SEQUENCE</scope>
    <source>
        <strain evidence="1">R07B-5</strain>
    </source>
</reference>
<evidence type="ECO:0000313" key="1">
    <source>
        <dbReference type="EMBL" id="KAK2172229.1"/>
    </source>
</evidence>
<protein>
    <submittedName>
        <fullName evidence="1">Uncharacterized protein</fullName>
    </submittedName>
</protein>
<gene>
    <name evidence="1" type="ORF">NP493_980g00059</name>
</gene>
<dbReference type="Proteomes" id="UP001209878">
    <property type="component" value="Unassembled WGS sequence"/>
</dbReference>
<dbReference type="EMBL" id="JAODUO010000980">
    <property type="protein sequence ID" value="KAK2172229.1"/>
    <property type="molecule type" value="Genomic_DNA"/>
</dbReference>